<dbReference type="Proteomes" id="UP001201549">
    <property type="component" value="Unassembled WGS sequence"/>
</dbReference>
<organism evidence="3 4">
    <name type="scientific">Shewanella electrica</name>
    <dbReference type="NCBI Taxonomy" id="515560"/>
    <lineage>
        <taxon>Bacteria</taxon>
        <taxon>Pseudomonadati</taxon>
        <taxon>Pseudomonadota</taxon>
        <taxon>Gammaproteobacteria</taxon>
        <taxon>Alteromonadales</taxon>
        <taxon>Shewanellaceae</taxon>
        <taxon>Shewanella</taxon>
    </lineage>
</organism>
<sequence length="254" mass="29386">MRMKNEARLLPFFLASLSRQNFFGCYEVIFLDSGSFDDSIEIVKKWGGNVKILSINATEFSFSKTCNYLVNQARSDLCLFFSAHVELLSSDFLNEVLLEFNAGNRIGFFRQVVNHNAGYSLYESIFLNKTFPKRKVNNQLCFSNAGSFSAKEILEEYPFPNVEASEDNAWAKLVLNKGFEICYFPDLEIAHSHNESFEQITRRVRINKLARFGARKCYLKAFFKFIKIFLVLFLSSFDRVLAYRYALAHSKGYL</sequence>
<dbReference type="EMBL" id="JAKOGG010000004">
    <property type="protein sequence ID" value="MCS4556516.1"/>
    <property type="molecule type" value="Genomic_DNA"/>
</dbReference>
<accession>A0ABT2FMT1</accession>
<dbReference type="Gene3D" id="3.90.550.10">
    <property type="entry name" value="Spore Coat Polysaccharide Biosynthesis Protein SpsA, Chain A"/>
    <property type="match status" value="1"/>
</dbReference>
<reference evidence="3 4" key="1">
    <citation type="submission" date="2022-02" db="EMBL/GenBank/DDBJ databases">
        <authorList>
            <person name="Zhuang L."/>
        </authorList>
    </citation>
    <scope>NUCLEOTIDE SEQUENCE [LARGE SCALE GENOMIC DNA]</scope>
    <source>
        <strain evidence="3 4">C32</strain>
    </source>
</reference>
<dbReference type="Pfam" id="PF00535">
    <property type="entry name" value="Glycos_transf_2"/>
    <property type="match status" value="1"/>
</dbReference>
<proteinExistence type="predicted"/>
<feature type="domain" description="Glycosyltransferase 2-like" evidence="2">
    <location>
        <begin position="3"/>
        <end position="136"/>
    </location>
</feature>
<keyword evidence="1" id="KW-0812">Transmembrane</keyword>
<gene>
    <name evidence="3" type="ORF">L9G74_08705</name>
</gene>
<dbReference type="SUPFAM" id="SSF53448">
    <property type="entry name" value="Nucleotide-diphospho-sugar transferases"/>
    <property type="match status" value="1"/>
</dbReference>
<keyword evidence="4" id="KW-1185">Reference proteome</keyword>
<dbReference type="InterPro" id="IPR029044">
    <property type="entry name" value="Nucleotide-diphossugar_trans"/>
</dbReference>
<evidence type="ECO:0000313" key="3">
    <source>
        <dbReference type="EMBL" id="MCS4556516.1"/>
    </source>
</evidence>
<evidence type="ECO:0000256" key="1">
    <source>
        <dbReference type="SAM" id="Phobius"/>
    </source>
</evidence>
<dbReference type="CDD" id="cd00761">
    <property type="entry name" value="Glyco_tranf_GTA_type"/>
    <property type="match status" value="1"/>
</dbReference>
<feature type="transmembrane region" description="Helical" evidence="1">
    <location>
        <begin position="217"/>
        <end position="237"/>
    </location>
</feature>
<comment type="caution">
    <text evidence="3">The sequence shown here is derived from an EMBL/GenBank/DDBJ whole genome shotgun (WGS) entry which is preliminary data.</text>
</comment>
<keyword evidence="1" id="KW-1133">Transmembrane helix</keyword>
<name>A0ABT2FMT1_9GAMM</name>
<protein>
    <submittedName>
        <fullName evidence="3">Glycosyltransferase family 2 protein</fullName>
    </submittedName>
</protein>
<dbReference type="InterPro" id="IPR050834">
    <property type="entry name" value="Glycosyltransf_2"/>
</dbReference>
<dbReference type="RefSeq" id="WP_326521509.1">
    <property type="nucleotide sequence ID" value="NZ_JAKOGG010000004.1"/>
</dbReference>
<evidence type="ECO:0000313" key="4">
    <source>
        <dbReference type="Proteomes" id="UP001201549"/>
    </source>
</evidence>
<dbReference type="InterPro" id="IPR001173">
    <property type="entry name" value="Glyco_trans_2-like"/>
</dbReference>
<evidence type="ECO:0000259" key="2">
    <source>
        <dbReference type="Pfam" id="PF00535"/>
    </source>
</evidence>
<dbReference type="PANTHER" id="PTHR43685">
    <property type="entry name" value="GLYCOSYLTRANSFERASE"/>
    <property type="match status" value="1"/>
</dbReference>
<keyword evidence="1" id="KW-0472">Membrane</keyword>
<reference evidence="4" key="2">
    <citation type="submission" date="2023-07" db="EMBL/GenBank/DDBJ databases">
        <title>Shewanella mangrovi sp. nov., an acetaldehyde- degrading bacterium isolated from mangrove sediment.</title>
        <authorList>
            <person name="Liu Y."/>
        </authorList>
    </citation>
    <scope>NUCLEOTIDE SEQUENCE [LARGE SCALE GENOMIC DNA]</scope>
    <source>
        <strain evidence="4">C32</strain>
    </source>
</reference>
<dbReference type="PANTHER" id="PTHR43685:SF13">
    <property type="entry name" value="O ANTIGEN BIOSYNTHESIS RHAMNOSYLTRANSFERASE RFBN"/>
    <property type="match status" value="1"/>
</dbReference>